<organism evidence="4 5">
    <name type="scientific">Schistosoma mekongi</name>
    <name type="common">Parasitic worm</name>
    <dbReference type="NCBI Taxonomy" id="38744"/>
    <lineage>
        <taxon>Eukaryota</taxon>
        <taxon>Metazoa</taxon>
        <taxon>Spiralia</taxon>
        <taxon>Lophotrochozoa</taxon>
        <taxon>Platyhelminthes</taxon>
        <taxon>Trematoda</taxon>
        <taxon>Digenea</taxon>
        <taxon>Strigeidida</taxon>
        <taxon>Schistosomatoidea</taxon>
        <taxon>Schistosomatidae</taxon>
        <taxon>Schistosoma</taxon>
    </lineage>
</organism>
<dbReference type="PANTHER" id="PTHR33562:SF2">
    <property type="entry name" value="PROTEIN QUIVER"/>
    <property type="match status" value="1"/>
</dbReference>
<evidence type="ECO:0000256" key="3">
    <source>
        <dbReference type="SAM" id="SignalP"/>
    </source>
</evidence>
<dbReference type="PANTHER" id="PTHR33562">
    <property type="entry name" value="ATILLA, ISOFORM B-RELATED-RELATED"/>
    <property type="match status" value="1"/>
</dbReference>
<dbReference type="InterPro" id="IPR045860">
    <property type="entry name" value="Snake_toxin-like_sf"/>
</dbReference>
<dbReference type="InterPro" id="IPR050975">
    <property type="entry name" value="Sleep_regulator"/>
</dbReference>
<dbReference type="InterPro" id="IPR031424">
    <property type="entry name" value="QVR-like"/>
</dbReference>
<proteinExistence type="predicted"/>
<dbReference type="AlphaFoldDB" id="A0AAE1Z5J0"/>
<dbReference type="EMBL" id="JALJAT010000008">
    <property type="protein sequence ID" value="KAK4467627.1"/>
    <property type="molecule type" value="Genomic_DNA"/>
</dbReference>
<reference evidence="4" key="2">
    <citation type="journal article" date="2023" name="Infect Dis Poverty">
        <title>Chromosome-scale genome of the human blood fluke Schistosoma mekongi and its implications for public health.</title>
        <authorList>
            <person name="Zhou M."/>
            <person name="Xu L."/>
            <person name="Xu D."/>
            <person name="Chen W."/>
            <person name="Khan J."/>
            <person name="Hu Y."/>
            <person name="Huang H."/>
            <person name="Wei H."/>
            <person name="Zhang Y."/>
            <person name="Chusongsang P."/>
            <person name="Tanasarnprasert K."/>
            <person name="Hu X."/>
            <person name="Limpanont Y."/>
            <person name="Lv Z."/>
        </authorList>
    </citation>
    <scope>NUCLEOTIDE SEQUENCE</scope>
    <source>
        <strain evidence="4">LV_2022a</strain>
    </source>
</reference>
<dbReference type="SUPFAM" id="SSF57302">
    <property type="entry name" value="Snake toxin-like"/>
    <property type="match status" value="1"/>
</dbReference>
<evidence type="ECO:0000313" key="5">
    <source>
        <dbReference type="Proteomes" id="UP001292079"/>
    </source>
</evidence>
<reference evidence="4" key="1">
    <citation type="submission" date="2022-04" db="EMBL/GenBank/DDBJ databases">
        <authorList>
            <person name="Xu L."/>
            <person name="Lv Z."/>
        </authorList>
    </citation>
    <scope>NUCLEOTIDE SEQUENCE</scope>
    <source>
        <strain evidence="4">LV_2022a</strain>
    </source>
</reference>
<keyword evidence="5" id="KW-1185">Reference proteome</keyword>
<dbReference type="GO" id="GO:0032222">
    <property type="term" value="P:regulation of synaptic transmission, cholinergic"/>
    <property type="evidence" value="ECO:0007669"/>
    <property type="project" value="InterPro"/>
</dbReference>
<protein>
    <recommendedName>
        <fullName evidence="6">Protein sleepless</fullName>
    </recommendedName>
</protein>
<gene>
    <name evidence="4" type="ORF">MN116_008570</name>
</gene>
<keyword evidence="1 3" id="KW-0732">Signal</keyword>
<dbReference type="GO" id="GO:0030431">
    <property type="term" value="P:sleep"/>
    <property type="evidence" value="ECO:0007669"/>
    <property type="project" value="InterPro"/>
</dbReference>
<sequence length="149" mass="16691">MQIIISSKFIIQLIFLLCTINTNIYSLKCYQCNSHVDNTCNNVKNSRERPKECPPHLQASCKTVVQGASFMYSHNATNKPTVRILRDCSAIPAETSQCIDRVGTVDVKMRYCVCADDACNQGIRISSIQMKSVVTSLVFSILTYSFSLH</sequence>
<evidence type="ECO:0008006" key="6">
    <source>
        <dbReference type="Google" id="ProtNLM"/>
    </source>
</evidence>
<keyword evidence="2" id="KW-0325">Glycoprotein</keyword>
<feature type="signal peptide" evidence="3">
    <location>
        <begin position="1"/>
        <end position="26"/>
    </location>
</feature>
<evidence type="ECO:0000256" key="2">
    <source>
        <dbReference type="ARBA" id="ARBA00023180"/>
    </source>
</evidence>
<evidence type="ECO:0000256" key="1">
    <source>
        <dbReference type="ARBA" id="ARBA00022729"/>
    </source>
</evidence>
<accession>A0AAE1Z5J0</accession>
<name>A0AAE1Z5J0_SCHME</name>
<dbReference type="Proteomes" id="UP001292079">
    <property type="component" value="Unassembled WGS sequence"/>
</dbReference>
<comment type="caution">
    <text evidence="4">The sequence shown here is derived from an EMBL/GenBank/DDBJ whole genome shotgun (WGS) entry which is preliminary data.</text>
</comment>
<dbReference type="Pfam" id="PF17064">
    <property type="entry name" value="QVR"/>
    <property type="match status" value="1"/>
</dbReference>
<evidence type="ECO:0000313" key="4">
    <source>
        <dbReference type="EMBL" id="KAK4467627.1"/>
    </source>
</evidence>
<feature type="chain" id="PRO_5042196034" description="Protein sleepless" evidence="3">
    <location>
        <begin position="27"/>
        <end position="149"/>
    </location>
</feature>